<protein>
    <recommendedName>
        <fullName evidence="9">Solute carrier family 46 member 2</fullName>
    </recommendedName>
</protein>
<sequence length="558" mass="60621">MGLQATCPCWGYLSRLQVRTWIEPVVASTQVASSLYDAGLLLVLKESLGARVSNHSASPSPRGALEDQQQKAISNFYIIYNVVTGLTPLLPAYLLGWLSDRYHRKISICVALLGILLCRLALLFKVLWDWPVEVMYWAVALNGLCGGLSAYWAGVISLGSLGSSEGGRSVRLIFIDLILGLGGFCGSMASGHLFQQMSEKAWQGLVLTACSVSCASFALFYSLLVLKVPKSVAKPRKALPAVDTVSGTIGTYRTLDPDQPDTQSVVGHPLSPGKAKPPKTMIVLLFLGAIIYDLAVVGTVDVMPLFVLRAPLSWNQVQVGYGMAAGYIIFITSFLGVLVFSRCFRDTTMIMIGMVSFGSGALLLSFVKETYMFYIARAVMLFALIPITTIRSAMSKLIKDSSYGEKGVCHPAAVLTLTWVVTSTMYNEIYQVTMEKFVGTCFALSSFLSFLAIVPIGAQYRERLFCNPMNGIKRATGAHSFTAPNLRVKSHKLWVSWTDAVPRETPLADCRGAITPSSKAELPVVPSPKAASQEMSSKCAWTATEKTLNNMQTTLRCG</sequence>
<reference evidence="7" key="1">
    <citation type="submission" date="2023-06" db="EMBL/GenBank/DDBJ databases">
        <title>Reference genome for the Northern bat (Eptesicus nilssonii), a most northern bat species.</title>
        <authorList>
            <person name="Laine V.N."/>
            <person name="Pulliainen A.T."/>
            <person name="Lilley T.M."/>
        </authorList>
    </citation>
    <scope>NUCLEOTIDE SEQUENCE</scope>
    <source>
        <strain evidence="7">BLF_Eptnil</strain>
        <tissue evidence="7">Kidney</tissue>
    </source>
</reference>
<feature type="transmembrane region" description="Helical" evidence="6">
    <location>
        <begin position="319"/>
        <end position="340"/>
    </location>
</feature>
<evidence type="ECO:0000256" key="2">
    <source>
        <dbReference type="ARBA" id="ARBA00022692"/>
    </source>
</evidence>
<comment type="similarity">
    <text evidence="5">Belongs to the major facilitator superfamily. SLC46A family.</text>
</comment>
<comment type="caution">
    <text evidence="7">The sequence shown here is derived from an EMBL/GenBank/DDBJ whole genome shotgun (WGS) entry which is preliminary data.</text>
</comment>
<organism evidence="7 8">
    <name type="scientific">Cnephaeus nilssonii</name>
    <name type="common">Northern bat</name>
    <name type="synonym">Eptesicus nilssonii</name>
    <dbReference type="NCBI Taxonomy" id="3371016"/>
    <lineage>
        <taxon>Eukaryota</taxon>
        <taxon>Metazoa</taxon>
        <taxon>Chordata</taxon>
        <taxon>Craniata</taxon>
        <taxon>Vertebrata</taxon>
        <taxon>Euteleostomi</taxon>
        <taxon>Mammalia</taxon>
        <taxon>Eutheria</taxon>
        <taxon>Laurasiatheria</taxon>
        <taxon>Chiroptera</taxon>
        <taxon>Yangochiroptera</taxon>
        <taxon>Vespertilionidae</taxon>
        <taxon>Cnephaeus</taxon>
    </lineage>
</organism>
<proteinExistence type="inferred from homology"/>
<evidence type="ECO:0008006" key="9">
    <source>
        <dbReference type="Google" id="ProtNLM"/>
    </source>
</evidence>
<dbReference type="AlphaFoldDB" id="A0AA40HNW8"/>
<dbReference type="Pfam" id="PF07690">
    <property type="entry name" value="MFS_1"/>
    <property type="match status" value="1"/>
</dbReference>
<evidence type="ECO:0000256" key="4">
    <source>
        <dbReference type="ARBA" id="ARBA00023136"/>
    </source>
</evidence>
<feature type="transmembrane region" description="Helical" evidence="6">
    <location>
        <begin position="371"/>
        <end position="387"/>
    </location>
</feature>
<dbReference type="EMBL" id="JAULJE010000015">
    <property type="protein sequence ID" value="KAK1334235.1"/>
    <property type="molecule type" value="Genomic_DNA"/>
</dbReference>
<keyword evidence="2 6" id="KW-0812">Transmembrane</keyword>
<gene>
    <name evidence="7" type="ORF">QTO34_005237</name>
</gene>
<dbReference type="SUPFAM" id="SSF103473">
    <property type="entry name" value="MFS general substrate transporter"/>
    <property type="match status" value="1"/>
</dbReference>
<keyword evidence="3 6" id="KW-1133">Transmembrane helix</keyword>
<feature type="transmembrane region" description="Helical" evidence="6">
    <location>
        <begin position="347"/>
        <end position="365"/>
    </location>
</feature>
<evidence type="ECO:0000256" key="6">
    <source>
        <dbReference type="SAM" id="Phobius"/>
    </source>
</evidence>
<dbReference type="InterPro" id="IPR036259">
    <property type="entry name" value="MFS_trans_sf"/>
</dbReference>
<evidence type="ECO:0000256" key="1">
    <source>
        <dbReference type="ARBA" id="ARBA00004141"/>
    </source>
</evidence>
<dbReference type="PANTHER" id="PTHR23507">
    <property type="entry name" value="ZGC:174356"/>
    <property type="match status" value="1"/>
</dbReference>
<evidence type="ECO:0000313" key="8">
    <source>
        <dbReference type="Proteomes" id="UP001177744"/>
    </source>
</evidence>
<keyword evidence="4 6" id="KW-0472">Membrane</keyword>
<dbReference type="PANTHER" id="PTHR23507:SF3">
    <property type="entry name" value="THYMIC STROMAL COTRANSPORTER HOMOLOG"/>
    <property type="match status" value="1"/>
</dbReference>
<feature type="transmembrane region" description="Helical" evidence="6">
    <location>
        <begin position="108"/>
        <end position="128"/>
    </location>
</feature>
<evidence type="ECO:0000256" key="3">
    <source>
        <dbReference type="ARBA" id="ARBA00022989"/>
    </source>
</evidence>
<feature type="transmembrane region" description="Helical" evidence="6">
    <location>
        <begin position="77"/>
        <end position="96"/>
    </location>
</feature>
<feature type="transmembrane region" description="Helical" evidence="6">
    <location>
        <begin position="201"/>
        <end position="226"/>
    </location>
</feature>
<keyword evidence="8" id="KW-1185">Reference proteome</keyword>
<dbReference type="Proteomes" id="UP001177744">
    <property type="component" value="Unassembled WGS sequence"/>
</dbReference>
<evidence type="ECO:0000313" key="7">
    <source>
        <dbReference type="EMBL" id="KAK1334235.1"/>
    </source>
</evidence>
<dbReference type="GO" id="GO:0016020">
    <property type="term" value="C:membrane"/>
    <property type="evidence" value="ECO:0007669"/>
    <property type="project" value="UniProtKB-SubCell"/>
</dbReference>
<feature type="transmembrane region" description="Helical" evidence="6">
    <location>
        <begin position="282"/>
        <end position="307"/>
    </location>
</feature>
<dbReference type="Gene3D" id="1.20.1250.20">
    <property type="entry name" value="MFS general substrate transporter like domains"/>
    <property type="match status" value="1"/>
</dbReference>
<dbReference type="InterPro" id="IPR011701">
    <property type="entry name" value="MFS"/>
</dbReference>
<feature type="transmembrane region" description="Helical" evidence="6">
    <location>
        <begin position="170"/>
        <end position="189"/>
    </location>
</feature>
<feature type="transmembrane region" description="Helical" evidence="6">
    <location>
        <begin position="437"/>
        <end position="458"/>
    </location>
</feature>
<feature type="transmembrane region" description="Helical" evidence="6">
    <location>
        <begin position="134"/>
        <end position="158"/>
    </location>
</feature>
<comment type="subcellular location">
    <subcellularLocation>
        <location evidence="1">Membrane</location>
        <topology evidence="1">Multi-pass membrane protein</topology>
    </subcellularLocation>
</comment>
<dbReference type="GO" id="GO:0022857">
    <property type="term" value="F:transmembrane transporter activity"/>
    <property type="evidence" value="ECO:0007669"/>
    <property type="project" value="InterPro"/>
</dbReference>
<evidence type="ECO:0000256" key="5">
    <source>
        <dbReference type="ARBA" id="ARBA00038227"/>
    </source>
</evidence>
<accession>A0AA40HNW8</accession>
<name>A0AA40HNW8_CNENI</name>